<evidence type="ECO:0000256" key="1">
    <source>
        <dbReference type="ARBA" id="ARBA00022448"/>
    </source>
</evidence>
<dbReference type="PROSITE" id="PS50893">
    <property type="entry name" value="ABC_TRANSPORTER_2"/>
    <property type="match status" value="1"/>
</dbReference>
<feature type="domain" description="ABC transporter" evidence="6">
    <location>
        <begin position="7"/>
        <end position="245"/>
    </location>
</feature>
<dbReference type="RefSeq" id="WP_006188238.1">
    <property type="nucleotide sequence ID" value="NZ_ACYH01000024.1"/>
</dbReference>
<dbReference type="FunFam" id="3.40.50.300:FF:000032">
    <property type="entry name" value="Export ABC transporter ATP-binding protein"/>
    <property type="match status" value="1"/>
</dbReference>
<dbReference type="EMBL" id="ACYH01000024">
    <property type="protein sequence ID" value="EEV20833.1"/>
    <property type="molecule type" value="Genomic_DNA"/>
</dbReference>
<dbReference type="PANTHER" id="PTHR42798:SF6">
    <property type="entry name" value="CELL DIVISION ATP-BINDING PROTEIN FTSE"/>
    <property type="match status" value="1"/>
</dbReference>
<dbReference type="Gene3D" id="3.40.50.300">
    <property type="entry name" value="P-loop containing nucleotide triphosphate hydrolases"/>
    <property type="match status" value="1"/>
</dbReference>
<reference evidence="7 8" key="1">
    <citation type="submission" date="2009-07" db="EMBL/GenBank/DDBJ databases">
        <authorList>
            <person name="Madupu R."/>
            <person name="Sebastian Y."/>
            <person name="Durkin A.S."/>
            <person name="Torralba M."/>
            <person name="Methe B."/>
            <person name="Sutton G.G."/>
            <person name="Strausberg R.L."/>
            <person name="Nelson K.E."/>
        </authorList>
    </citation>
    <scope>NUCLEOTIDE SEQUENCE [LARGE SCALE GENOMIC DNA]</scope>
    <source>
        <strain evidence="7 8">ATCC 35580</strain>
    </source>
</reference>
<protein>
    <submittedName>
        <fullName evidence="7">ABC transporter, ATP-binding protein</fullName>
    </submittedName>
</protein>
<dbReference type="InterPro" id="IPR027417">
    <property type="entry name" value="P-loop_NTPase"/>
</dbReference>
<dbReference type="Proteomes" id="UP000004509">
    <property type="component" value="Unassembled WGS sequence"/>
</dbReference>
<comment type="caution">
    <text evidence="7">The sequence shown here is derived from an EMBL/GenBank/DDBJ whole genome shotgun (WGS) entry which is preliminary data.</text>
</comment>
<dbReference type="InterPro" id="IPR017871">
    <property type="entry name" value="ABC_transporter-like_CS"/>
</dbReference>
<sequence length="253" mass="27381">MKTGMIVSLDSVVKTFFMGENEVHALRGVSFDIPERGFVSLMGPSGSGKTTCMNMIGCLDRPTAGAIYVDGENTAEMSGKDLALLRNKTIGFVFQQYFLLPTLTILENVMLPLRYQGIPASERKKLAAEELDKVGLSNRLKHRPSELSGGQKQRVAIARALVTRPKLILADEPTGALDSETGQSVLDLFFDINRQGTAVIIVTHDPDIGAMAPRSIHLKDGKIISDTADMPDTEARTADTEAHTMPTAEGAHV</sequence>
<gene>
    <name evidence="7" type="ORF">TREVI0001_1689</name>
</gene>
<dbReference type="GO" id="GO:0098796">
    <property type="term" value="C:membrane protein complex"/>
    <property type="evidence" value="ECO:0007669"/>
    <property type="project" value="UniProtKB-ARBA"/>
</dbReference>
<organism evidence="7 8">
    <name type="scientific">Treponema vincentii ATCC 35580</name>
    <dbReference type="NCBI Taxonomy" id="596324"/>
    <lineage>
        <taxon>Bacteria</taxon>
        <taxon>Pseudomonadati</taxon>
        <taxon>Spirochaetota</taxon>
        <taxon>Spirochaetia</taxon>
        <taxon>Spirochaetales</taxon>
        <taxon>Treponemataceae</taxon>
        <taxon>Treponema</taxon>
    </lineage>
</organism>
<dbReference type="SUPFAM" id="SSF52540">
    <property type="entry name" value="P-loop containing nucleoside triphosphate hydrolases"/>
    <property type="match status" value="1"/>
</dbReference>
<dbReference type="PROSITE" id="PS00211">
    <property type="entry name" value="ABC_TRANSPORTER_1"/>
    <property type="match status" value="1"/>
</dbReference>
<name>C8PNX0_9SPIR</name>
<dbReference type="InterPro" id="IPR003439">
    <property type="entry name" value="ABC_transporter-like_ATP-bd"/>
</dbReference>
<dbReference type="eggNOG" id="COG1136">
    <property type="taxonomic scope" value="Bacteria"/>
</dbReference>
<dbReference type="InterPro" id="IPR017911">
    <property type="entry name" value="MacB-like_ATP-bd"/>
</dbReference>
<feature type="region of interest" description="Disordered" evidence="5">
    <location>
        <begin position="234"/>
        <end position="253"/>
    </location>
</feature>
<evidence type="ECO:0000313" key="7">
    <source>
        <dbReference type="EMBL" id="EEV20833.1"/>
    </source>
</evidence>
<dbReference type="GO" id="GO:0016887">
    <property type="term" value="F:ATP hydrolysis activity"/>
    <property type="evidence" value="ECO:0007669"/>
    <property type="project" value="InterPro"/>
</dbReference>
<evidence type="ECO:0000256" key="5">
    <source>
        <dbReference type="SAM" id="MobiDB-lite"/>
    </source>
</evidence>
<keyword evidence="3 7" id="KW-0067">ATP-binding</keyword>
<dbReference type="Pfam" id="PF00005">
    <property type="entry name" value="ABC_tran"/>
    <property type="match status" value="1"/>
</dbReference>
<keyword evidence="1" id="KW-0813">Transport</keyword>
<dbReference type="STRING" id="596324.TREVI0001_1689"/>
<dbReference type="AlphaFoldDB" id="C8PNX0"/>
<evidence type="ECO:0000256" key="3">
    <source>
        <dbReference type="ARBA" id="ARBA00022840"/>
    </source>
</evidence>
<dbReference type="CDD" id="cd03255">
    <property type="entry name" value="ABC_MJ0796_LolCDE_FtsE"/>
    <property type="match status" value="1"/>
</dbReference>
<evidence type="ECO:0000256" key="4">
    <source>
        <dbReference type="ARBA" id="ARBA00038388"/>
    </source>
</evidence>
<dbReference type="OrthoDB" id="9805538at2"/>
<keyword evidence="2" id="KW-0547">Nucleotide-binding</keyword>
<evidence type="ECO:0000256" key="2">
    <source>
        <dbReference type="ARBA" id="ARBA00022741"/>
    </source>
</evidence>
<comment type="similarity">
    <text evidence="4">Belongs to the ABC transporter superfamily. Macrolide exporter (TC 3.A.1.122) family.</text>
</comment>
<dbReference type="InterPro" id="IPR003593">
    <property type="entry name" value="AAA+_ATPase"/>
</dbReference>
<dbReference type="GO" id="GO:0022857">
    <property type="term" value="F:transmembrane transporter activity"/>
    <property type="evidence" value="ECO:0007669"/>
    <property type="project" value="UniProtKB-ARBA"/>
</dbReference>
<dbReference type="GO" id="GO:0005524">
    <property type="term" value="F:ATP binding"/>
    <property type="evidence" value="ECO:0007669"/>
    <property type="project" value="UniProtKB-KW"/>
</dbReference>
<proteinExistence type="inferred from homology"/>
<evidence type="ECO:0000259" key="6">
    <source>
        <dbReference type="PROSITE" id="PS50893"/>
    </source>
</evidence>
<evidence type="ECO:0000313" key="8">
    <source>
        <dbReference type="Proteomes" id="UP000004509"/>
    </source>
</evidence>
<dbReference type="SMART" id="SM00382">
    <property type="entry name" value="AAA"/>
    <property type="match status" value="1"/>
</dbReference>
<dbReference type="PANTHER" id="PTHR42798">
    <property type="entry name" value="LIPOPROTEIN-RELEASING SYSTEM ATP-BINDING PROTEIN LOLD"/>
    <property type="match status" value="1"/>
</dbReference>
<accession>C8PNX0</accession>